<keyword evidence="2" id="KW-1185">Reference proteome</keyword>
<sequence>MANLCGRARQSLQSCTTRNAVVSKLFGNKSSSSVGGGTSKFPGFASSTKSNSSSQFSPQRLFSSSRLPVELRCVQSMMPLHSANASALFISLLSLHAQSWGTLSEGTILDDS</sequence>
<name>A0AAW1HGW8_SAPOF</name>
<evidence type="ECO:0000313" key="2">
    <source>
        <dbReference type="Proteomes" id="UP001443914"/>
    </source>
</evidence>
<dbReference type="Proteomes" id="UP001443914">
    <property type="component" value="Unassembled WGS sequence"/>
</dbReference>
<dbReference type="InterPro" id="IPR043459">
    <property type="entry name" value="NFD6/NOXY2-like"/>
</dbReference>
<accession>A0AAW1HGW8</accession>
<gene>
    <name evidence="1" type="ORF">RND81_11G015300</name>
</gene>
<dbReference type="PANTHER" id="PTHR33156">
    <property type="entry name" value="OS02G0230000 PROTEIN"/>
    <property type="match status" value="1"/>
</dbReference>
<evidence type="ECO:0000313" key="1">
    <source>
        <dbReference type="EMBL" id="KAK9675561.1"/>
    </source>
</evidence>
<dbReference type="AlphaFoldDB" id="A0AAW1HGW8"/>
<comment type="caution">
    <text evidence="1">The sequence shown here is derived from an EMBL/GenBank/DDBJ whole genome shotgun (WGS) entry which is preliminary data.</text>
</comment>
<dbReference type="GO" id="GO:0005739">
    <property type="term" value="C:mitochondrion"/>
    <property type="evidence" value="ECO:0007669"/>
    <property type="project" value="TreeGrafter"/>
</dbReference>
<dbReference type="EMBL" id="JBDFQZ010000011">
    <property type="protein sequence ID" value="KAK9675561.1"/>
    <property type="molecule type" value="Genomic_DNA"/>
</dbReference>
<dbReference type="PANTHER" id="PTHR33156:SF2">
    <property type="entry name" value="OS01G0738000 PROTEIN"/>
    <property type="match status" value="1"/>
</dbReference>
<organism evidence="1 2">
    <name type="scientific">Saponaria officinalis</name>
    <name type="common">Common soapwort</name>
    <name type="synonym">Lychnis saponaria</name>
    <dbReference type="NCBI Taxonomy" id="3572"/>
    <lineage>
        <taxon>Eukaryota</taxon>
        <taxon>Viridiplantae</taxon>
        <taxon>Streptophyta</taxon>
        <taxon>Embryophyta</taxon>
        <taxon>Tracheophyta</taxon>
        <taxon>Spermatophyta</taxon>
        <taxon>Magnoliopsida</taxon>
        <taxon>eudicotyledons</taxon>
        <taxon>Gunneridae</taxon>
        <taxon>Pentapetalae</taxon>
        <taxon>Caryophyllales</taxon>
        <taxon>Caryophyllaceae</taxon>
        <taxon>Caryophylleae</taxon>
        <taxon>Saponaria</taxon>
    </lineage>
</organism>
<proteinExistence type="predicted"/>
<protein>
    <submittedName>
        <fullName evidence="1">Uncharacterized protein</fullName>
    </submittedName>
</protein>
<reference evidence="1" key="1">
    <citation type="submission" date="2024-03" db="EMBL/GenBank/DDBJ databases">
        <title>WGS assembly of Saponaria officinalis var. Norfolk2.</title>
        <authorList>
            <person name="Jenkins J."/>
            <person name="Shu S."/>
            <person name="Grimwood J."/>
            <person name="Barry K."/>
            <person name="Goodstein D."/>
            <person name="Schmutz J."/>
            <person name="Leebens-Mack J."/>
            <person name="Osbourn A."/>
        </authorList>
    </citation>
    <scope>NUCLEOTIDE SEQUENCE [LARGE SCALE GENOMIC DNA]</scope>
    <source>
        <strain evidence="1">JIC</strain>
    </source>
</reference>